<reference evidence="6 7" key="1">
    <citation type="journal article" date="2012" name="PLoS ONE">
        <title>Genome sequence and transcriptome analysis of the radioresistant bacterium Deinococcus gobiensis: insights into the extreme environmental adaptations.</title>
        <authorList>
            <person name="Yuan M."/>
            <person name="Chen M."/>
            <person name="Zhang W."/>
            <person name="Lu W."/>
            <person name="Wang J."/>
            <person name="Yang M."/>
            <person name="Zhao P."/>
            <person name="Tang R."/>
            <person name="Li X."/>
            <person name="Hao Y."/>
            <person name="Zhou Z."/>
            <person name="Zhan Y."/>
            <person name="Yu H."/>
            <person name="Teng C."/>
            <person name="Yan Y."/>
            <person name="Ping S."/>
            <person name="Wang Y."/>
            <person name="Lin M."/>
        </authorList>
    </citation>
    <scope>NUCLEOTIDE SEQUENCE [LARGE SCALE GENOMIC DNA]</scope>
    <source>
        <strain evidence="6 7">I-0</strain>
    </source>
</reference>
<keyword evidence="7" id="KW-1185">Reference proteome</keyword>
<evidence type="ECO:0000256" key="4">
    <source>
        <dbReference type="ARBA" id="ARBA00023136"/>
    </source>
</evidence>
<evidence type="ECO:0000256" key="3">
    <source>
        <dbReference type="ARBA" id="ARBA00022989"/>
    </source>
</evidence>
<organism evidence="6 7">
    <name type="scientific">Deinococcus gobiensis (strain DSM 21396 / JCM 16679 / CGMCC 1.7299 / I-0)</name>
    <dbReference type="NCBI Taxonomy" id="745776"/>
    <lineage>
        <taxon>Bacteria</taxon>
        <taxon>Thermotogati</taxon>
        <taxon>Deinococcota</taxon>
        <taxon>Deinococci</taxon>
        <taxon>Deinococcales</taxon>
        <taxon>Deinococcaceae</taxon>
        <taxon>Deinococcus</taxon>
    </lineage>
</organism>
<sequence length="189" mass="20214">MIQSPAARLPKALPDSPLTRFLFADARMAPVWLLARLYVGWMWLESGLGKVGSPEWTGAQAGEGVRGFLRGAIEKAGGESPDVSGWYARFLETVALPNAPLFSYLVAYGELAVGIALILGLLTGLAAFFGGVMNLAYLLAGTLSSNPLLLVGAALLVAAWRVAGWWGLDRFVLPRLTRHALAPPVRIRS</sequence>
<evidence type="ECO:0000313" key="7">
    <source>
        <dbReference type="Proteomes" id="UP000007575"/>
    </source>
</evidence>
<dbReference type="PATRIC" id="fig|745776.4.peg.2201"/>
<evidence type="ECO:0000256" key="2">
    <source>
        <dbReference type="ARBA" id="ARBA00022692"/>
    </source>
</evidence>
<comment type="subcellular location">
    <subcellularLocation>
        <location evidence="1">Membrane</location>
        <topology evidence="1">Multi-pass membrane protein</topology>
    </subcellularLocation>
</comment>
<dbReference type="STRING" id="745776.DGo_CA2146"/>
<feature type="transmembrane region" description="Helical" evidence="5">
    <location>
        <begin position="148"/>
        <end position="168"/>
    </location>
</feature>
<dbReference type="AlphaFoldDB" id="H8GYM6"/>
<dbReference type="KEGG" id="dgo:DGo_CA2146"/>
<protein>
    <submittedName>
        <fullName evidence="6">DoxX family protein</fullName>
    </submittedName>
</protein>
<dbReference type="RefSeq" id="WP_014685556.1">
    <property type="nucleotide sequence ID" value="NC_017790.1"/>
</dbReference>
<keyword evidence="4 5" id="KW-0472">Membrane</keyword>
<accession>H8GYM6</accession>
<keyword evidence="2 5" id="KW-0812">Transmembrane</keyword>
<dbReference type="Pfam" id="PF07681">
    <property type="entry name" value="DoxX"/>
    <property type="match status" value="1"/>
</dbReference>
<proteinExistence type="predicted"/>
<dbReference type="PANTHER" id="PTHR39157">
    <property type="entry name" value="INTEGRAL MEMBRANE PROTEIN-RELATED"/>
    <property type="match status" value="1"/>
</dbReference>
<evidence type="ECO:0000313" key="6">
    <source>
        <dbReference type="EMBL" id="AFD26073.1"/>
    </source>
</evidence>
<dbReference type="OrthoDB" id="26941at2"/>
<dbReference type="eggNOG" id="COG2259">
    <property type="taxonomic scope" value="Bacteria"/>
</dbReference>
<dbReference type="PANTHER" id="PTHR39157:SF1">
    <property type="entry name" value="DOXX FAMILY PROTEIN"/>
    <property type="match status" value="1"/>
</dbReference>
<dbReference type="Proteomes" id="UP000007575">
    <property type="component" value="Chromosome"/>
</dbReference>
<keyword evidence="3 5" id="KW-1133">Transmembrane helix</keyword>
<feature type="transmembrane region" description="Helical" evidence="5">
    <location>
        <begin position="111"/>
        <end position="136"/>
    </location>
</feature>
<dbReference type="EMBL" id="CP002191">
    <property type="protein sequence ID" value="AFD26073.1"/>
    <property type="molecule type" value="Genomic_DNA"/>
</dbReference>
<evidence type="ECO:0000256" key="5">
    <source>
        <dbReference type="SAM" id="Phobius"/>
    </source>
</evidence>
<gene>
    <name evidence="6" type="ordered locus">DGo_CA2146</name>
</gene>
<dbReference type="HOGENOM" id="CLU_112782_0_0_0"/>
<evidence type="ECO:0000256" key="1">
    <source>
        <dbReference type="ARBA" id="ARBA00004141"/>
    </source>
</evidence>
<dbReference type="GO" id="GO:0016020">
    <property type="term" value="C:membrane"/>
    <property type="evidence" value="ECO:0007669"/>
    <property type="project" value="UniProtKB-SubCell"/>
</dbReference>
<name>H8GYM6_DEIGI</name>
<dbReference type="InterPro" id="IPR032808">
    <property type="entry name" value="DoxX"/>
</dbReference>